<gene>
    <name evidence="2" type="ORF">SULYE_1512</name>
</gene>
<reference evidence="2 3" key="1">
    <citation type="submission" date="2009-04" db="EMBL/GenBank/DDBJ databases">
        <authorList>
            <person name="Reysenbach A.-L."/>
            <person name="Heidelberg J.F."/>
            <person name="Nelson W.C."/>
        </authorList>
    </citation>
    <scope>NUCLEOTIDE SEQUENCE [LARGE SCALE GENOMIC DNA]</scope>
    <source>
        <strain evidence="2 3">SS-5</strain>
    </source>
</reference>
<feature type="region of interest" description="Disordered" evidence="1">
    <location>
        <begin position="33"/>
        <end position="53"/>
    </location>
</feature>
<sequence length="53" mass="6195">MQVNPVDQFQVELFKQVLEMMKQLNYQIIQQTQNVNQAKKPPENQNGSISIYA</sequence>
<evidence type="ECO:0000256" key="1">
    <source>
        <dbReference type="SAM" id="MobiDB-lite"/>
    </source>
</evidence>
<evidence type="ECO:0000313" key="2">
    <source>
        <dbReference type="EMBL" id="EEP59993.1"/>
    </source>
</evidence>
<name>C4FLQ8_9AQUI</name>
<keyword evidence="3" id="KW-1185">Reference proteome</keyword>
<organism evidence="2 3">
    <name type="scientific">Sulfurihydrogenibium yellowstonense SS-5</name>
    <dbReference type="NCBI Taxonomy" id="432331"/>
    <lineage>
        <taxon>Bacteria</taxon>
        <taxon>Pseudomonadati</taxon>
        <taxon>Aquificota</taxon>
        <taxon>Aquificia</taxon>
        <taxon>Aquificales</taxon>
        <taxon>Hydrogenothermaceae</taxon>
        <taxon>Sulfurihydrogenibium</taxon>
    </lineage>
</organism>
<dbReference type="EMBL" id="ABZS01000173">
    <property type="protein sequence ID" value="EEP59993.1"/>
    <property type="molecule type" value="Genomic_DNA"/>
</dbReference>
<accession>C4FLQ8</accession>
<proteinExistence type="predicted"/>
<evidence type="ECO:0000313" key="3">
    <source>
        <dbReference type="Proteomes" id="UP000005540"/>
    </source>
</evidence>
<dbReference type="RefSeq" id="WP_007547901.1">
    <property type="nucleotide sequence ID" value="NZ_ABZS01000173.1"/>
</dbReference>
<protein>
    <submittedName>
        <fullName evidence="2">Uncharacterized protein</fullName>
    </submittedName>
</protein>
<dbReference type="AlphaFoldDB" id="C4FLQ8"/>
<comment type="caution">
    <text evidence="2">The sequence shown here is derived from an EMBL/GenBank/DDBJ whole genome shotgun (WGS) entry which is preliminary data.</text>
</comment>
<dbReference type="Proteomes" id="UP000005540">
    <property type="component" value="Unassembled WGS sequence"/>
</dbReference>